<evidence type="ECO:0000313" key="2">
    <source>
        <dbReference type="EMBL" id="TXK65084.1"/>
    </source>
</evidence>
<feature type="region of interest" description="Disordered" evidence="1">
    <location>
        <begin position="1"/>
        <end position="40"/>
    </location>
</feature>
<dbReference type="Pfam" id="PF09839">
    <property type="entry name" value="DUF2066"/>
    <property type="match status" value="1"/>
</dbReference>
<keyword evidence="3" id="KW-1185">Reference proteome</keyword>
<name>A0A5C8KYF1_9GAMM</name>
<feature type="compositionally biased region" description="Gly residues" evidence="1">
    <location>
        <begin position="1"/>
        <end position="22"/>
    </location>
</feature>
<sequence length="238" mass="24719">MAGPRGPGGCGDGPGGCPGGRGGRGDVALPTGPAEWADGPRPTPGLWLVIDDGRGPRLVVSRQRNAVAPLVQAAGNQGLVLRLPEGGTQDDRQGLEAAWESNDATTRQIAGRYGSGELVLGRLSRVGAGWEAQWRVVDSLGEAEAFSRSGAMRWPCSARWATSRPATSRSARRTCFRPAPRASVKWCSRTSAPPRTSSVCAPTSTASRWSAASSPSAPRATSSGSGFRWPPGSTASTR</sequence>
<organism evidence="2 3">
    <name type="scientific">Alkalisalibacterium limincola</name>
    <dbReference type="NCBI Taxonomy" id="2699169"/>
    <lineage>
        <taxon>Bacteria</taxon>
        <taxon>Pseudomonadati</taxon>
        <taxon>Pseudomonadota</taxon>
        <taxon>Gammaproteobacteria</taxon>
        <taxon>Lysobacterales</taxon>
        <taxon>Lysobacteraceae</taxon>
        <taxon>Alkalisalibacterium</taxon>
    </lineage>
</organism>
<dbReference type="Proteomes" id="UP000321248">
    <property type="component" value="Unassembled WGS sequence"/>
</dbReference>
<comment type="caution">
    <text evidence="2">The sequence shown here is derived from an EMBL/GenBank/DDBJ whole genome shotgun (WGS) entry which is preliminary data.</text>
</comment>
<dbReference type="InterPro" id="IPR018642">
    <property type="entry name" value="DUF2066"/>
</dbReference>
<accession>A0A5C8KYF1</accession>
<feature type="compositionally biased region" description="Polar residues" evidence="1">
    <location>
        <begin position="188"/>
        <end position="200"/>
    </location>
</feature>
<proteinExistence type="predicted"/>
<dbReference type="EMBL" id="VRTS01000002">
    <property type="protein sequence ID" value="TXK65084.1"/>
    <property type="molecule type" value="Genomic_DNA"/>
</dbReference>
<dbReference type="AlphaFoldDB" id="A0A5C8KYF1"/>
<feature type="region of interest" description="Disordered" evidence="1">
    <location>
        <begin position="186"/>
        <end position="238"/>
    </location>
</feature>
<dbReference type="OrthoDB" id="6195299at2"/>
<gene>
    <name evidence="2" type="ORF">FU658_04680</name>
</gene>
<protein>
    <submittedName>
        <fullName evidence="2">DUF2066 domain-containing protein</fullName>
    </submittedName>
</protein>
<evidence type="ECO:0000256" key="1">
    <source>
        <dbReference type="SAM" id="MobiDB-lite"/>
    </source>
</evidence>
<feature type="compositionally biased region" description="Low complexity" evidence="1">
    <location>
        <begin position="201"/>
        <end position="226"/>
    </location>
</feature>
<evidence type="ECO:0000313" key="3">
    <source>
        <dbReference type="Proteomes" id="UP000321248"/>
    </source>
</evidence>
<reference evidence="2 3" key="1">
    <citation type="submission" date="2019-08" db="EMBL/GenBank/DDBJ databases">
        <authorList>
            <person name="Karlyshev A.V."/>
        </authorList>
    </citation>
    <scope>NUCLEOTIDE SEQUENCE [LARGE SCALE GENOMIC DNA]</scope>
    <source>
        <strain evidence="2 3">Alg18-2.2</strain>
    </source>
</reference>